<name>A0ABW9ERH0_9BURK</name>
<dbReference type="Proteomes" id="UP001629392">
    <property type="component" value="Unassembled WGS sequence"/>
</dbReference>
<accession>A0ABW9ERH0</accession>
<dbReference type="Pfam" id="PF01575">
    <property type="entry name" value="MaoC_dehydratas"/>
    <property type="match status" value="1"/>
</dbReference>
<proteinExistence type="predicted"/>
<evidence type="ECO:0000313" key="2">
    <source>
        <dbReference type="EMBL" id="MFM0721729.1"/>
    </source>
</evidence>
<reference evidence="2 3" key="1">
    <citation type="journal article" date="2024" name="Chem. Sci.">
        <title>Discovery of megapolipeptins by genome mining of a Burkholderiales bacteria collection.</title>
        <authorList>
            <person name="Paulo B.S."/>
            <person name="Recchia M.J.J."/>
            <person name="Lee S."/>
            <person name="Fergusson C.H."/>
            <person name="Romanowski S.B."/>
            <person name="Hernandez A."/>
            <person name="Krull N."/>
            <person name="Liu D.Y."/>
            <person name="Cavanagh H."/>
            <person name="Bos A."/>
            <person name="Gray C.A."/>
            <person name="Murphy B.T."/>
            <person name="Linington R.G."/>
            <person name="Eustaquio A.S."/>
        </authorList>
    </citation>
    <scope>NUCLEOTIDE SEQUENCE [LARGE SCALE GENOMIC DNA]</scope>
    <source>
        <strain evidence="2 3">RL17-350-BIC-E</strain>
    </source>
</reference>
<organism evidence="2 3">
    <name type="scientific">Paraburkholderia strydomiana</name>
    <dbReference type="NCBI Taxonomy" id="1245417"/>
    <lineage>
        <taxon>Bacteria</taxon>
        <taxon>Pseudomonadati</taxon>
        <taxon>Pseudomonadota</taxon>
        <taxon>Betaproteobacteria</taxon>
        <taxon>Burkholderiales</taxon>
        <taxon>Burkholderiaceae</taxon>
        <taxon>Paraburkholderia</taxon>
    </lineage>
</organism>
<comment type="caution">
    <text evidence="2">The sequence shown here is derived from an EMBL/GenBank/DDBJ whole genome shotgun (WGS) entry which is preliminary data.</text>
</comment>
<dbReference type="Gene3D" id="3.10.129.10">
    <property type="entry name" value="Hotdog Thioesterase"/>
    <property type="match status" value="1"/>
</dbReference>
<dbReference type="CDD" id="cd03441">
    <property type="entry name" value="R_hydratase_like"/>
    <property type="match status" value="1"/>
</dbReference>
<dbReference type="RefSeq" id="WP_408143644.1">
    <property type="nucleotide sequence ID" value="NZ_JAQQCJ010000042.1"/>
</dbReference>
<evidence type="ECO:0000259" key="1">
    <source>
        <dbReference type="Pfam" id="PF01575"/>
    </source>
</evidence>
<protein>
    <submittedName>
        <fullName evidence="2">MaoC family dehydratase</fullName>
    </submittedName>
</protein>
<dbReference type="InterPro" id="IPR029069">
    <property type="entry name" value="HotDog_dom_sf"/>
</dbReference>
<evidence type="ECO:0000313" key="3">
    <source>
        <dbReference type="Proteomes" id="UP001629392"/>
    </source>
</evidence>
<feature type="domain" description="MaoC-like" evidence="1">
    <location>
        <begin position="17"/>
        <end position="120"/>
    </location>
</feature>
<sequence>MDSDFYLKVGDEVILTKAVTAQVIDAFARISGDFSPAHMSMEIMSRSPYKTRIAHGALLVAWMSHCSTEVVERLSGLRDAGETPVSLGYDRVRFLKAALIGDILTYTYRVQAVDLKRRRSVSKLDVVNQTGELVCVAEHILKFVPLVG</sequence>
<dbReference type="InterPro" id="IPR002539">
    <property type="entry name" value="MaoC-like_dom"/>
</dbReference>
<gene>
    <name evidence="2" type="ORF">PQQ73_36175</name>
</gene>
<dbReference type="SUPFAM" id="SSF54637">
    <property type="entry name" value="Thioesterase/thiol ester dehydrase-isomerase"/>
    <property type="match status" value="1"/>
</dbReference>
<keyword evidence="3" id="KW-1185">Reference proteome</keyword>
<dbReference type="EMBL" id="JAQQCL010000052">
    <property type="protein sequence ID" value="MFM0721729.1"/>
    <property type="molecule type" value="Genomic_DNA"/>
</dbReference>